<dbReference type="SUPFAM" id="SSF52833">
    <property type="entry name" value="Thioredoxin-like"/>
    <property type="match status" value="1"/>
</dbReference>
<dbReference type="InterPro" id="IPR036249">
    <property type="entry name" value="Thioredoxin-like_sf"/>
</dbReference>
<gene>
    <name evidence="1" type="ORF">BCV72DRAFT_202091</name>
</gene>
<proteinExistence type="predicted"/>
<dbReference type="Gene3D" id="3.40.30.10">
    <property type="entry name" value="Glutaredoxin"/>
    <property type="match status" value="1"/>
</dbReference>
<dbReference type="AlphaFoldDB" id="A0A1X0RAN5"/>
<dbReference type="PANTHER" id="PTHR31902">
    <property type="entry name" value="ACTIN PATCHES DISTAL PROTEIN 1"/>
    <property type="match status" value="1"/>
</dbReference>
<accession>A0A1X0RAN5</accession>
<dbReference type="Pfam" id="PF06999">
    <property type="entry name" value="Suc_Fer-like"/>
    <property type="match status" value="1"/>
</dbReference>
<dbReference type="CDD" id="cd03062">
    <property type="entry name" value="TRX_Fd_Sucrase"/>
    <property type="match status" value="1"/>
</dbReference>
<evidence type="ECO:0000313" key="1">
    <source>
        <dbReference type="EMBL" id="ORE09117.1"/>
    </source>
</evidence>
<dbReference type="PANTHER" id="PTHR31902:SF14">
    <property type="entry name" value="ACTIN PATCHES DISTAL PROTEIN 1"/>
    <property type="match status" value="1"/>
</dbReference>
<sequence>MKWITNCLASLYSSSCTNEVSTATVLPSINPEPLSPIIPIDCKGCSKPCAHPNVPPHLNIDQSKPLKNTVPPYSIHIIIMTGKSNWPAHIEDEGLAGAFIEAIRKRKENDKMRPPESRYHPAFYASSEKDDCHRIIVTNASLPSKYSYQHKGTDVLLLPDNVIFSNITPRRVNALLDYIFGKPCSQAFSVYPCPYSSLVLVCGHGNKDRRCGTIGPMLQKSLQQAASQDEEGNHVQIALSSHLGGHAFAGNVVIYTHHGQRAIWYGRVTPCYCKDIVDNTLEDNKVIEDLVRGIFEVRSKPSKCHKALEW</sequence>
<protein>
    <recommendedName>
        <fullName evidence="2">Sucraseferredoxin-like protein</fullName>
    </recommendedName>
</protein>
<dbReference type="InterPro" id="IPR009737">
    <property type="entry name" value="Aim32/Apd1-like"/>
</dbReference>
<reference evidence="1" key="1">
    <citation type="journal article" date="2016" name="Proc. Natl. Acad. Sci. U.S.A.">
        <title>Lipid metabolic changes in an early divergent fungus govern the establishment of a mutualistic symbiosis with endobacteria.</title>
        <authorList>
            <person name="Lastovetsky O.A."/>
            <person name="Gaspar M.L."/>
            <person name="Mondo S.J."/>
            <person name="LaButti K.M."/>
            <person name="Sandor L."/>
            <person name="Grigoriev I.V."/>
            <person name="Henry S.A."/>
            <person name="Pawlowska T.E."/>
        </authorList>
    </citation>
    <scope>NUCLEOTIDE SEQUENCE [LARGE SCALE GENOMIC DNA]</scope>
    <source>
        <strain evidence="1">ATCC 52814</strain>
    </source>
</reference>
<evidence type="ECO:0008006" key="2">
    <source>
        <dbReference type="Google" id="ProtNLM"/>
    </source>
</evidence>
<name>A0A1X0RAN5_RHIZD</name>
<organism evidence="1">
    <name type="scientific">Rhizopus microsporus var. microsporus</name>
    <dbReference type="NCBI Taxonomy" id="86635"/>
    <lineage>
        <taxon>Eukaryota</taxon>
        <taxon>Fungi</taxon>
        <taxon>Fungi incertae sedis</taxon>
        <taxon>Mucoromycota</taxon>
        <taxon>Mucoromycotina</taxon>
        <taxon>Mucoromycetes</taxon>
        <taxon>Mucorales</taxon>
        <taxon>Mucorineae</taxon>
        <taxon>Rhizopodaceae</taxon>
        <taxon>Rhizopus</taxon>
    </lineage>
</organism>
<dbReference type="OrthoDB" id="10253744at2759"/>
<dbReference type="VEuPathDB" id="FungiDB:BCV72DRAFT_202091"/>
<dbReference type="Proteomes" id="UP000242414">
    <property type="component" value="Unassembled WGS sequence"/>
</dbReference>
<dbReference type="EMBL" id="KV921879">
    <property type="protein sequence ID" value="ORE09117.1"/>
    <property type="molecule type" value="Genomic_DNA"/>
</dbReference>